<keyword evidence="2" id="KW-1185">Reference proteome</keyword>
<proteinExistence type="predicted"/>
<dbReference type="PANTHER" id="PTHR46880">
    <property type="entry name" value="RAS-ASSOCIATING DOMAIN-CONTAINING PROTEIN"/>
    <property type="match status" value="1"/>
</dbReference>
<dbReference type="AlphaFoldDB" id="A0ABD3WL48"/>
<evidence type="ECO:0000313" key="1">
    <source>
        <dbReference type="EMBL" id="KAL3873433.1"/>
    </source>
</evidence>
<evidence type="ECO:0000313" key="2">
    <source>
        <dbReference type="Proteomes" id="UP001634394"/>
    </source>
</evidence>
<organism evidence="1 2">
    <name type="scientific">Sinanodonta woodiana</name>
    <name type="common">Chinese pond mussel</name>
    <name type="synonym">Anodonta woodiana</name>
    <dbReference type="NCBI Taxonomy" id="1069815"/>
    <lineage>
        <taxon>Eukaryota</taxon>
        <taxon>Metazoa</taxon>
        <taxon>Spiralia</taxon>
        <taxon>Lophotrochozoa</taxon>
        <taxon>Mollusca</taxon>
        <taxon>Bivalvia</taxon>
        <taxon>Autobranchia</taxon>
        <taxon>Heteroconchia</taxon>
        <taxon>Palaeoheterodonta</taxon>
        <taxon>Unionida</taxon>
        <taxon>Unionoidea</taxon>
        <taxon>Unionidae</taxon>
        <taxon>Unioninae</taxon>
        <taxon>Sinanodonta</taxon>
    </lineage>
</organism>
<accession>A0ABD3WL48</accession>
<dbReference type="EMBL" id="JBJQND010000006">
    <property type="protein sequence ID" value="KAL3873433.1"/>
    <property type="molecule type" value="Genomic_DNA"/>
</dbReference>
<reference evidence="1 2" key="1">
    <citation type="submission" date="2024-11" db="EMBL/GenBank/DDBJ databases">
        <title>Chromosome-level genome assembly of the freshwater bivalve Anodonta woodiana.</title>
        <authorList>
            <person name="Chen X."/>
        </authorList>
    </citation>
    <scope>NUCLEOTIDE SEQUENCE [LARGE SCALE GENOMIC DNA]</scope>
    <source>
        <strain evidence="1">MN2024</strain>
        <tissue evidence="1">Gills</tissue>
    </source>
</reference>
<evidence type="ECO:0008006" key="3">
    <source>
        <dbReference type="Google" id="ProtNLM"/>
    </source>
</evidence>
<dbReference type="PANTHER" id="PTHR46880:SF9">
    <property type="entry name" value="ZINC FINGER PROTEIN 862"/>
    <property type="match status" value="1"/>
</dbReference>
<sequence>MSEVSRANADGMIGAIDDVFTSIAMPDYKSKLVGFGSDGAAVNTGINNGVIARFKETQKCLLGIHCHVHRLELAYKAAFTKKPIHAKVEELLAGLYYFYRNSPLNRSDLLGACEVLGITKIVSTPVGGTRWLAHWQRALENLWKVYPAIVSHLQTLTRTDQPSPRRPEATGKAAGYLKMLLELKLVNYAHFLTDVINVLSNLSLFLQNESCLVSEVYLRVLATIGVLEQLKVRDGPRLKKFLQDIGNGPIKEFHGFVLKEQCPAKSLQLSLNAREN</sequence>
<comment type="caution">
    <text evidence="1">The sequence shown here is derived from an EMBL/GenBank/DDBJ whole genome shotgun (WGS) entry which is preliminary data.</text>
</comment>
<gene>
    <name evidence="1" type="ORF">ACJMK2_036552</name>
</gene>
<dbReference type="Proteomes" id="UP001634394">
    <property type="component" value="Unassembled WGS sequence"/>
</dbReference>
<name>A0ABD3WL48_SINWO</name>
<protein>
    <recommendedName>
        <fullName evidence="3">Zinc finger protein 862-like</fullName>
    </recommendedName>
</protein>